<evidence type="ECO:0000313" key="1">
    <source>
        <dbReference type="EMBL" id="KAK3078277.1"/>
    </source>
</evidence>
<name>A0ACC3DNJ2_9PEZI</name>
<comment type="caution">
    <text evidence="1">The sequence shown here is derived from an EMBL/GenBank/DDBJ whole genome shotgun (WGS) entry which is preliminary data.</text>
</comment>
<organism evidence="1 2">
    <name type="scientific">Coniosporium uncinatum</name>
    <dbReference type="NCBI Taxonomy" id="93489"/>
    <lineage>
        <taxon>Eukaryota</taxon>
        <taxon>Fungi</taxon>
        <taxon>Dikarya</taxon>
        <taxon>Ascomycota</taxon>
        <taxon>Pezizomycotina</taxon>
        <taxon>Dothideomycetes</taxon>
        <taxon>Dothideomycetes incertae sedis</taxon>
        <taxon>Coniosporium</taxon>
    </lineage>
</organism>
<accession>A0ACC3DNJ2</accession>
<feature type="non-terminal residue" evidence="1">
    <location>
        <position position="1"/>
    </location>
</feature>
<gene>
    <name evidence="1" type="ORF">LTS18_007986</name>
</gene>
<reference evidence="1" key="1">
    <citation type="submission" date="2024-09" db="EMBL/GenBank/DDBJ databases">
        <title>Black Yeasts Isolated from many extreme environments.</title>
        <authorList>
            <person name="Coleine C."/>
            <person name="Stajich J.E."/>
            <person name="Selbmann L."/>
        </authorList>
    </citation>
    <scope>NUCLEOTIDE SEQUENCE</scope>
    <source>
        <strain evidence="1">CCFEE 5737</strain>
    </source>
</reference>
<keyword evidence="2" id="KW-1185">Reference proteome</keyword>
<sequence length="85" mass="10039">AAQSGGQGEPFYHDIDGFETSLYMTFQHGQDVMAEKWGHRGCNLRAVGLGKDDQWRVHRDWDWWEQHPEELKRAEKEGWPKDKIQ</sequence>
<protein>
    <submittedName>
        <fullName evidence="1">Uncharacterized protein</fullName>
    </submittedName>
</protein>
<evidence type="ECO:0000313" key="2">
    <source>
        <dbReference type="Proteomes" id="UP001186974"/>
    </source>
</evidence>
<proteinExistence type="predicted"/>
<dbReference type="Proteomes" id="UP001186974">
    <property type="component" value="Unassembled WGS sequence"/>
</dbReference>
<dbReference type="EMBL" id="JAWDJW010002038">
    <property type="protein sequence ID" value="KAK3078277.1"/>
    <property type="molecule type" value="Genomic_DNA"/>
</dbReference>